<organism evidence="1 2">
    <name type="scientific">Yoonia rhodophyticola</name>
    <dbReference type="NCBI Taxonomy" id="3137370"/>
    <lineage>
        <taxon>Bacteria</taxon>
        <taxon>Pseudomonadati</taxon>
        <taxon>Pseudomonadota</taxon>
        <taxon>Alphaproteobacteria</taxon>
        <taxon>Rhodobacterales</taxon>
        <taxon>Paracoccaceae</taxon>
        <taxon>Yoonia</taxon>
    </lineage>
</organism>
<dbReference type="Proteomes" id="UP001470809">
    <property type="component" value="Chromosome"/>
</dbReference>
<dbReference type="Gene3D" id="1.10.3700.10">
    <property type="entry name" value="AGR C 984p-like"/>
    <property type="match status" value="1"/>
</dbReference>
<evidence type="ECO:0000313" key="2">
    <source>
        <dbReference type="Proteomes" id="UP001470809"/>
    </source>
</evidence>
<accession>A0AAN0MED8</accession>
<dbReference type="RefSeq" id="WP_342077340.1">
    <property type="nucleotide sequence ID" value="NZ_CP151767.2"/>
</dbReference>
<protein>
    <submittedName>
        <fullName evidence="1">DUF1217 domain-containing protein</fullName>
    </submittedName>
</protein>
<sequence>MTFQPVVPLSGYVGWRFLERTLDNQQQAYSTSQPIMRATDYFRENIADVVTAEQLVSDRQLLSVALGAFGLDDDIDNRFFIQTILEEGTLDDDALANRLADPRYADFARTFGFGDRILARTSLTSFPDEIIARFETRQFERAVGEQNNDLRLAMNVEDGLSDILDRTQSETAQWFSIMGNPPLRNVFQTALGLPTSIASIDLDKQLDVFQERSRSVFGTDKIADFQDPEQQENLIRMFLVRAEAASINTVSGGSAALTLLQSAPSLFG</sequence>
<dbReference type="InterPro" id="IPR023157">
    <property type="entry name" value="AGR-C-984p-like_sf"/>
</dbReference>
<dbReference type="EMBL" id="CP151767">
    <property type="protein sequence ID" value="WZU68047.1"/>
    <property type="molecule type" value="Genomic_DNA"/>
</dbReference>
<gene>
    <name evidence="1" type="ORF">AABB31_03645</name>
</gene>
<dbReference type="Pfam" id="PF06748">
    <property type="entry name" value="DUF1217"/>
    <property type="match status" value="1"/>
</dbReference>
<evidence type="ECO:0000313" key="1">
    <source>
        <dbReference type="EMBL" id="WZU68047.1"/>
    </source>
</evidence>
<keyword evidence="2" id="KW-1185">Reference proteome</keyword>
<reference evidence="1" key="1">
    <citation type="submission" date="2024-08" db="EMBL/GenBank/DDBJ databases">
        <title>Phylogenomic analyses of a clade within the roseobacter group suggest taxonomic reassignments of species of the genera Aestuariivita, Citreicella, Loktanella, Nautella, Pelagibaca, Ruegeria, Thalassobius, Thiobacimonas and Tropicibacter, and the proposal o.</title>
        <authorList>
            <person name="Jeon C.O."/>
        </authorList>
    </citation>
    <scope>NUCLEOTIDE SEQUENCE</scope>
    <source>
        <strain evidence="1">SS1-5</strain>
    </source>
</reference>
<dbReference type="AlphaFoldDB" id="A0AAN0MED8"/>
<dbReference type="SUPFAM" id="SSF158837">
    <property type="entry name" value="AGR C 984p-like"/>
    <property type="match status" value="1"/>
</dbReference>
<name>A0AAN0MED8_9RHOB</name>
<dbReference type="KEGG" id="yrh:AABB31_03645"/>
<proteinExistence type="predicted"/>
<dbReference type="InterPro" id="IPR010626">
    <property type="entry name" value="DUF1217"/>
</dbReference>